<evidence type="ECO:0000313" key="2">
    <source>
        <dbReference type="Proteomes" id="UP001497516"/>
    </source>
</evidence>
<sequence length="81" mass="8846">MNKNPWITKPNVGTDLFFASSYALSKTRWLLALQLHTRACDRSSAVALLAELLELVGGGRDDGGGKQEEEMDVGLRLGINE</sequence>
<name>A0AAV2DC45_9ROSI</name>
<evidence type="ECO:0000313" key="1">
    <source>
        <dbReference type="EMBL" id="CAL1370789.1"/>
    </source>
</evidence>
<dbReference type="AlphaFoldDB" id="A0AAV2DC45"/>
<keyword evidence="2" id="KW-1185">Reference proteome</keyword>
<organism evidence="1 2">
    <name type="scientific">Linum trigynum</name>
    <dbReference type="NCBI Taxonomy" id="586398"/>
    <lineage>
        <taxon>Eukaryota</taxon>
        <taxon>Viridiplantae</taxon>
        <taxon>Streptophyta</taxon>
        <taxon>Embryophyta</taxon>
        <taxon>Tracheophyta</taxon>
        <taxon>Spermatophyta</taxon>
        <taxon>Magnoliopsida</taxon>
        <taxon>eudicotyledons</taxon>
        <taxon>Gunneridae</taxon>
        <taxon>Pentapetalae</taxon>
        <taxon>rosids</taxon>
        <taxon>fabids</taxon>
        <taxon>Malpighiales</taxon>
        <taxon>Linaceae</taxon>
        <taxon>Linum</taxon>
    </lineage>
</organism>
<accession>A0AAV2DC45</accession>
<dbReference type="EMBL" id="OZ034815">
    <property type="protein sequence ID" value="CAL1370789.1"/>
    <property type="molecule type" value="Genomic_DNA"/>
</dbReference>
<reference evidence="1 2" key="1">
    <citation type="submission" date="2024-04" db="EMBL/GenBank/DDBJ databases">
        <authorList>
            <person name="Fracassetti M."/>
        </authorList>
    </citation>
    <scope>NUCLEOTIDE SEQUENCE [LARGE SCALE GENOMIC DNA]</scope>
</reference>
<proteinExistence type="predicted"/>
<dbReference type="PANTHER" id="PTHR34375:SF2">
    <property type="entry name" value="GATA ZINC FINGER PROTEIN"/>
    <property type="match status" value="1"/>
</dbReference>
<gene>
    <name evidence="1" type="ORF">LTRI10_LOCUS12889</name>
</gene>
<protein>
    <submittedName>
        <fullName evidence="1">Uncharacterized protein</fullName>
    </submittedName>
</protein>
<dbReference type="Proteomes" id="UP001497516">
    <property type="component" value="Chromosome 2"/>
</dbReference>
<dbReference type="PANTHER" id="PTHR34375">
    <property type="entry name" value="GATA ZINC FINGER PROTEIN-RELATED"/>
    <property type="match status" value="1"/>
</dbReference>